<dbReference type="eggNOG" id="arCOG03177">
    <property type="taxonomic scope" value="Archaea"/>
</dbReference>
<keyword evidence="2" id="KW-0238">DNA-binding</keyword>
<evidence type="ECO:0000313" key="6">
    <source>
        <dbReference type="Proteomes" id="UP000006565"/>
    </source>
</evidence>
<dbReference type="PRINTS" id="PR00598">
    <property type="entry name" value="HTHMARR"/>
</dbReference>
<evidence type="ECO:0000256" key="3">
    <source>
        <dbReference type="ARBA" id="ARBA00023163"/>
    </source>
</evidence>
<dbReference type="PANTHER" id="PTHR42756">
    <property type="entry name" value="TRANSCRIPTIONAL REGULATOR, MARR"/>
    <property type="match status" value="1"/>
</dbReference>
<dbReference type="InterPro" id="IPR036388">
    <property type="entry name" value="WH-like_DNA-bd_sf"/>
</dbReference>
<dbReference type="Proteomes" id="UP000006565">
    <property type="component" value="Chromosome"/>
</dbReference>
<accession>E1RGC3</accession>
<dbReference type="InterPro" id="IPR023187">
    <property type="entry name" value="Tscrpt_reg_MarR-type_CS"/>
</dbReference>
<feature type="domain" description="HTH marR-type" evidence="4">
    <location>
        <begin position="8"/>
        <end position="140"/>
    </location>
</feature>
<evidence type="ECO:0000313" key="5">
    <source>
        <dbReference type="EMBL" id="ADN37437.1"/>
    </source>
</evidence>
<dbReference type="GO" id="GO:0003677">
    <property type="term" value="F:DNA binding"/>
    <property type="evidence" value="ECO:0007669"/>
    <property type="project" value="UniProtKB-KW"/>
</dbReference>
<keyword evidence="3" id="KW-0804">Transcription</keyword>
<evidence type="ECO:0000256" key="1">
    <source>
        <dbReference type="ARBA" id="ARBA00023015"/>
    </source>
</evidence>
<dbReference type="InterPro" id="IPR036390">
    <property type="entry name" value="WH_DNA-bd_sf"/>
</dbReference>
<dbReference type="PROSITE" id="PS50995">
    <property type="entry name" value="HTH_MARR_2"/>
    <property type="match status" value="1"/>
</dbReference>
<dbReference type="GO" id="GO:0003700">
    <property type="term" value="F:DNA-binding transcription factor activity"/>
    <property type="evidence" value="ECO:0007669"/>
    <property type="project" value="InterPro"/>
</dbReference>
<dbReference type="PANTHER" id="PTHR42756:SF1">
    <property type="entry name" value="TRANSCRIPTIONAL REPRESSOR OF EMRAB OPERON"/>
    <property type="match status" value="1"/>
</dbReference>
<dbReference type="AlphaFoldDB" id="E1RGC3"/>
<gene>
    <name evidence="5" type="ordered locus">Mpet_2694</name>
</gene>
<evidence type="ECO:0000256" key="2">
    <source>
        <dbReference type="ARBA" id="ARBA00023125"/>
    </source>
</evidence>
<dbReference type="STRING" id="679926.Mpet_2694"/>
<dbReference type="Pfam" id="PF01047">
    <property type="entry name" value="MarR"/>
    <property type="match status" value="1"/>
</dbReference>
<dbReference type="KEGG" id="mpi:Mpet_2694"/>
<evidence type="ECO:0000259" key="4">
    <source>
        <dbReference type="PROSITE" id="PS50995"/>
    </source>
</evidence>
<dbReference type="RefSeq" id="WP_013330610.1">
    <property type="nucleotide sequence ID" value="NC_014507.1"/>
</dbReference>
<dbReference type="EMBL" id="CP002117">
    <property type="protein sequence ID" value="ADN37437.1"/>
    <property type="molecule type" value="Genomic_DNA"/>
</dbReference>
<sequence>MQDILNKDIPLGGLFSIIYRSRNIYLNNSMNTTGLSQGQVFALITLSKENNITQDRIAELFYLDKGTVARAVRKLEDSGYICRTQDPDNRRAHRLSLTEKGEKILPYIKEIANKWDKDVCKGFSPEDLDKFNSLLRTICERSLLSAMEVPGYGDRL</sequence>
<dbReference type="InterPro" id="IPR000835">
    <property type="entry name" value="HTH_MarR-typ"/>
</dbReference>
<keyword evidence="1" id="KW-0805">Transcription regulation</keyword>
<reference evidence="5 6" key="1">
    <citation type="journal article" date="2010" name="Stand. Genomic Sci.">
        <title>Complete genome sequence of Methanoplanus petrolearius type strain (SEBR 4847).</title>
        <authorList>
            <person name="Brambilla E."/>
            <person name="Djao O.D."/>
            <person name="Daligault H."/>
            <person name="Lapidus A."/>
            <person name="Lucas S."/>
            <person name="Hammon N."/>
            <person name="Nolan M."/>
            <person name="Tice H."/>
            <person name="Cheng J.F."/>
            <person name="Han C."/>
            <person name="Tapia R."/>
            <person name="Goodwin L."/>
            <person name="Pitluck S."/>
            <person name="Liolios K."/>
            <person name="Ivanova N."/>
            <person name="Mavromatis K."/>
            <person name="Mikhailova N."/>
            <person name="Pati A."/>
            <person name="Chen A."/>
            <person name="Palaniappan K."/>
            <person name="Land M."/>
            <person name="Hauser L."/>
            <person name="Chang Y.J."/>
            <person name="Jeffries C.D."/>
            <person name="Rohde M."/>
            <person name="Spring S."/>
            <person name="Sikorski J."/>
            <person name="Goker M."/>
            <person name="Woyke T."/>
            <person name="Bristow J."/>
            <person name="Eisen J.A."/>
            <person name="Markowitz V."/>
            <person name="Hugenholtz P."/>
            <person name="Kyrpides N.C."/>
            <person name="Klenk H.P."/>
        </authorList>
    </citation>
    <scope>NUCLEOTIDE SEQUENCE [LARGE SCALE GENOMIC DNA]</scope>
    <source>
        <strain evidence="6">DSM 11571 / OCM 486 / SEBR 4847</strain>
    </source>
</reference>
<dbReference type="SUPFAM" id="SSF46785">
    <property type="entry name" value="Winged helix' DNA-binding domain"/>
    <property type="match status" value="1"/>
</dbReference>
<name>E1RGC3_METP4</name>
<organism evidence="5 6">
    <name type="scientific">Methanolacinia petrolearia (strain DSM 11571 / OCM 486 / SEBR 4847)</name>
    <name type="common">Methanoplanus petrolearius</name>
    <dbReference type="NCBI Taxonomy" id="679926"/>
    <lineage>
        <taxon>Archaea</taxon>
        <taxon>Methanobacteriati</taxon>
        <taxon>Methanobacteriota</taxon>
        <taxon>Stenosarchaea group</taxon>
        <taxon>Methanomicrobia</taxon>
        <taxon>Methanomicrobiales</taxon>
        <taxon>Methanomicrobiaceae</taxon>
        <taxon>Methanolacinia</taxon>
    </lineage>
</organism>
<dbReference type="PROSITE" id="PS01117">
    <property type="entry name" value="HTH_MARR_1"/>
    <property type="match status" value="1"/>
</dbReference>
<dbReference type="GeneID" id="9745189"/>
<protein>
    <submittedName>
        <fullName evidence="5">Transcriptional regulator, MarR family</fullName>
    </submittedName>
</protein>
<dbReference type="Gene3D" id="1.10.10.10">
    <property type="entry name" value="Winged helix-like DNA-binding domain superfamily/Winged helix DNA-binding domain"/>
    <property type="match status" value="1"/>
</dbReference>
<dbReference type="SMART" id="SM00347">
    <property type="entry name" value="HTH_MARR"/>
    <property type="match status" value="1"/>
</dbReference>
<proteinExistence type="predicted"/>
<keyword evidence="6" id="KW-1185">Reference proteome</keyword>
<dbReference type="HOGENOM" id="CLU_083287_18_0_2"/>